<sequence length="613" mass="69054">MSALLAAISAFALKGLDHEEVSNTIGGNFSSGVLEPPSIYFRRLSIKYMEEAISELDDEPLSLHVLQAMILNTYCLLVQGVKGRAWRYLGTCIRAAYELNLHLIDADKHSQNDEPCLDASQWCIDEEWRRAWWAIWEMDVYASVVRRCPTGIDWSQNITFLPAEDEDWYRGRPTTSCVLEVNVNSRWMKLVATKSTSAKAWFLLMNSLMKDAQRISSPIGIDRDQIADHTKLRDSNAVRHRHHENQRLPQNQEHDAAARRLSTILNALYCAVSALPKNLKYRGGHLGFGGFDTQDSTFVPRRLADCTTYSIYLMTQLTKLMIQKYHVFRAIGTKWTLGHDQEALAGVRYDSVTTTGGLPTPAPEQRQFQHLSEYFEAADNVVSILRSCSDDQYKHVNPFLASTTWLAGAVQLLHRSYLADDDPDRDLITSNFELISQNYRQTLEFWNMSRIPLSNWKALDAGLADFKTNNQVRGRIHYDPPCIFTAGVRICHHPSTSRDLEYGRYSRTGARSSQVDSSFQDVTSSVAPIGSMAPHGHDPTTTNGPLQPSTVLPTPESADQGFNNDLMHSATSMDVLPGNTPNFMEEMPFSDDWDGLADFSTSLDDLFSGSYMP</sequence>
<reference evidence="8 9" key="1">
    <citation type="submission" date="2013-03" db="EMBL/GenBank/DDBJ databases">
        <title>The Genome Sequence of Phialophora europaea CBS 101466.</title>
        <authorList>
            <consortium name="The Broad Institute Genomics Platform"/>
            <person name="Cuomo C."/>
            <person name="de Hoog S."/>
            <person name="Gorbushina A."/>
            <person name="Walker B."/>
            <person name="Young S.K."/>
            <person name="Zeng Q."/>
            <person name="Gargeya S."/>
            <person name="Fitzgerald M."/>
            <person name="Haas B."/>
            <person name="Abouelleil A."/>
            <person name="Allen A.W."/>
            <person name="Alvarado L."/>
            <person name="Arachchi H.M."/>
            <person name="Berlin A.M."/>
            <person name="Chapman S.B."/>
            <person name="Gainer-Dewar J."/>
            <person name="Goldberg J."/>
            <person name="Griggs A."/>
            <person name="Gujja S."/>
            <person name="Hansen M."/>
            <person name="Howarth C."/>
            <person name="Imamovic A."/>
            <person name="Ireland A."/>
            <person name="Larimer J."/>
            <person name="McCowan C."/>
            <person name="Murphy C."/>
            <person name="Pearson M."/>
            <person name="Poon T.W."/>
            <person name="Priest M."/>
            <person name="Roberts A."/>
            <person name="Saif S."/>
            <person name="Shea T."/>
            <person name="Sisk P."/>
            <person name="Sykes S."/>
            <person name="Wortman J."/>
            <person name="Nusbaum C."/>
            <person name="Birren B."/>
        </authorList>
    </citation>
    <scope>NUCLEOTIDE SEQUENCE [LARGE SCALE GENOMIC DNA]</scope>
    <source>
        <strain evidence="8 9">CBS 101466</strain>
    </source>
</reference>
<dbReference type="PANTHER" id="PTHR47338">
    <property type="entry name" value="ZN(II)2CYS6 TRANSCRIPTION FACTOR (EUROFUNG)-RELATED"/>
    <property type="match status" value="1"/>
</dbReference>
<dbReference type="AlphaFoldDB" id="W2RP62"/>
<keyword evidence="2" id="KW-0479">Metal-binding</keyword>
<evidence type="ECO:0000256" key="5">
    <source>
        <dbReference type="ARBA" id="ARBA00023242"/>
    </source>
</evidence>
<evidence type="ECO:0000256" key="4">
    <source>
        <dbReference type="ARBA" id="ARBA00023163"/>
    </source>
</evidence>
<proteinExistence type="predicted"/>
<dbReference type="VEuPathDB" id="FungiDB:HMPREF1541_07131"/>
<gene>
    <name evidence="8" type="ORF">HMPREF1541_07131</name>
</gene>
<feature type="region of interest" description="Disordered" evidence="6">
    <location>
        <begin position="526"/>
        <end position="563"/>
    </location>
</feature>
<evidence type="ECO:0000313" key="8">
    <source>
        <dbReference type="EMBL" id="ETN37509.1"/>
    </source>
</evidence>
<feature type="region of interest" description="Disordered" evidence="6">
    <location>
        <begin position="235"/>
        <end position="254"/>
    </location>
</feature>
<evidence type="ECO:0000256" key="6">
    <source>
        <dbReference type="SAM" id="MobiDB-lite"/>
    </source>
</evidence>
<evidence type="ECO:0000256" key="1">
    <source>
        <dbReference type="ARBA" id="ARBA00004123"/>
    </source>
</evidence>
<feature type="compositionally biased region" description="Polar residues" evidence="6">
    <location>
        <begin position="539"/>
        <end position="552"/>
    </location>
</feature>
<dbReference type="InterPro" id="IPR050815">
    <property type="entry name" value="TF_fung"/>
</dbReference>
<dbReference type="InterPro" id="IPR007219">
    <property type="entry name" value="XnlR_reg_dom"/>
</dbReference>
<name>W2RP62_CYPE1</name>
<evidence type="ECO:0000313" key="9">
    <source>
        <dbReference type="Proteomes" id="UP000030752"/>
    </source>
</evidence>
<dbReference type="eggNOG" id="ENOG502SR1H">
    <property type="taxonomic scope" value="Eukaryota"/>
</dbReference>
<dbReference type="HOGENOM" id="CLU_007531_1_2_1"/>
<keyword evidence="4" id="KW-0804">Transcription</keyword>
<dbReference type="GO" id="GO:0003677">
    <property type="term" value="F:DNA binding"/>
    <property type="evidence" value="ECO:0007669"/>
    <property type="project" value="InterPro"/>
</dbReference>
<keyword evidence="5" id="KW-0539">Nucleus</keyword>
<comment type="subcellular location">
    <subcellularLocation>
        <location evidence="1">Nucleus</location>
    </subcellularLocation>
</comment>
<dbReference type="STRING" id="1220924.W2RP62"/>
<dbReference type="Pfam" id="PF04082">
    <property type="entry name" value="Fungal_trans"/>
    <property type="match status" value="1"/>
</dbReference>
<dbReference type="GO" id="GO:0005634">
    <property type="term" value="C:nucleus"/>
    <property type="evidence" value="ECO:0007669"/>
    <property type="project" value="UniProtKB-SubCell"/>
</dbReference>
<dbReference type="SMART" id="SM00906">
    <property type="entry name" value="Fungal_trans"/>
    <property type="match status" value="1"/>
</dbReference>
<dbReference type="EMBL" id="KB822723">
    <property type="protein sequence ID" value="ETN37509.1"/>
    <property type="molecule type" value="Genomic_DNA"/>
</dbReference>
<evidence type="ECO:0000259" key="7">
    <source>
        <dbReference type="SMART" id="SM00906"/>
    </source>
</evidence>
<accession>W2RP62</accession>
<keyword evidence="9" id="KW-1185">Reference proteome</keyword>
<dbReference type="InParanoid" id="W2RP62"/>
<organism evidence="8 9">
    <name type="scientific">Cyphellophora europaea (strain CBS 101466)</name>
    <name type="common">Phialophora europaea</name>
    <dbReference type="NCBI Taxonomy" id="1220924"/>
    <lineage>
        <taxon>Eukaryota</taxon>
        <taxon>Fungi</taxon>
        <taxon>Dikarya</taxon>
        <taxon>Ascomycota</taxon>
        <taxon>Pezizomycotina</taxon>
        <taxon>Eurotiomycetes</taxon>
        <taxon>Chaetothyriomycetidae</taxon>
        <taxon>Chaetothyriales</taxon>
        <taxon>Cyphellophoraceae</taxon>
        <taxon>Cyphellophora</taxon>
    </lineage>
</organism>
<dbReference type="RefSeq" id="XP_008719678.1">
    <property type="nucleotide sequence ID" value="XM_008721456.1"/>
</dbReference>
<dbReference type="GO" id="GO:0006351">
    <property type="term" value="P:DNA-templated transcription"/>
    <property type="evidence" value="ECO:0007669"/>
    <property type="project" value="InterPro"/>
</dbReference>
<evidence type="ECO:0000256" key="3">
    <source>
        <dbReference type="ARBA" id="ARBA00023015"/>
    </source>
</evidence>
<keyword evidence="3" id="KW-0805">Transcription regulation</keyword>
<protein>
    <recommendedName>
        <fullName evidence="7">Xylanolytic transcriptional activator regulatory domain-containing protein</fullName>
    </recommendedName>
</protein>
<dbReference type="GO" id="GO:0008270">
    <property type="term" value="F:zinc ion binding"/>
    <property type="evidence" value="ECO:0007669"/>
    <property type="project" value="InterPro"/>
</dbReference>
<dbReference type="Proteomes" id="UP000030752">
    <property type="component" value="Unassembled WGS sequence"/>
</dbReference>
<dbReference type="GeneID" id="19974470"/>
<feature type="domain" description="Xylanolytic transcriptional activator regulatory" evidence="7">
    <location>
        <begin position="85"/>
        <end position="168"/>
    </location>
</feature>
<dbReference type="CDD" id="cd12148">
    <property type="entry name" value="fungal_TF_MHR"/>
    <property type="match status" value="1"/>
</dbReference>
<dbReference type="OrthoDB" id="3862662at2759"/>
<dbReference type="GO" id="GO:0000981">
    <property type="term" value="F:DNA-binding transcription factor activity, RNA polymerase II-specific"/>
    <property type="evidence" value="ECO:0007669"/>
    <property type="project" value="InterPro"/>
</dbReference>
<dbReference type="PANTHER" id="PTHR47338:SF10">
    <property type="entry name" value="TRANSCRIPTION FACTOR DOMAIN-CONTAINING PROTEIN-RELATED"/>
    <property type="match status" value="1"/>
</dbReference>
<evidence type="ECO:0000256" key="2">
    <source>
        <dbReference type="ARBA" id="ARBA00022723"/>
    </source>
</evidence>